<comment type="caution">
    <text evidence="2">The sequence shown here is derived from an EMBL/GenBank/DDBJ whole genome shotgun (WGS) entry which is preliminary data.</text>
</comment>
<evidence type="ECO:0000313" key="2">
    <source>
        <dbReference type="EMBL" id="GEU38998.1"/>
    </source>
</evidence>
<protein>
    <submittedName>
        <fullName evidence="2">Putative ribonuclease H-like domain-containing protein</fullName>
    </submittedName>
</protein>
<dbReference type="AlphaFoldDB" id="A0A6L2JPJ0"/>
<feature type="compositionally biased region" description="Basic and acidic residues" evidence="1">
    <location>
        <begin position="39"/>
        <end position="59"/>
    </location>
</feature>
<proteinExistence type="predicted"/>
<dbReference type="EMBL" id="BKCJ010001120">
    <property type="protein sequence ID" value="GEU38998.1"/>
    <property type="molecule type" value="Genomic_DNA"/>
</dbReference>
<organism evidence="2">
    <name type="scientific">Tanacetum cinerariifolium</name>
    <name type="common">Dalmatian daisy</name>
    <name type="synonym">Chrysanthemum cinerariifolium</name>
    <dbReference type="NCBI Taxonomy" id="118510"/>
    <lineage>
        <taxon>Eukaryota</taxon>
        <taxon>Viridiplantae</taxon>
        <taxon>Streptophyta</taxon>
        <taxon>Embryophyta</taxon>
        <taxon>Tracheophyta</taxon>
        <taxon>Spermatophyta</taxon>
        <taxon>Magnoliopsida</taxon>
        <taxon>eudicotyledons</taxon>
        <taxon>Gunneridae</taxon>
        <taxon>Pentapetalae</taxon>
        <taxon>asterids</taxon>
        <taxon>campanulids</taxon>
        <taxon>Asterales</taxon>
        <taxon>Asteraceae</taxon>
        <taxon>Asteroideae</taxon>
        <taxon>Anthemideae</taxon>
        <taxon>Anthemidinae</taxon>
        <taxon>Tanacetum</taxon>
    </lineage>
</organism>
<feature type="region of interest" description="Disordered" evidence="1">
    <location>
        <begin position="25"/>
        <end position="63"/>
    </location>
</feature>
<reference evidence="2" key="1">
    <citation type="journal article" date="2019" name="Sci. Rep.">
        <title>Draft genome of Tanacetum cinerariifolium, the natural source of mosquito coil.</title>
        <authorList>
            <person name="Yamashiro T."/>
            <person name="Shiraishi A."/>
            <person name="Satake H."/>
            <person name="Nakayama K."/>
        </authorList>
    </citation>
    <scope>NUCLEOTIDE SEQUENCE</scope>
</reference>
<evidence type="ECO:0000256" key="1">
    <source>
        <dbReference type="SAM" id="MobiDB-lite"/>
    </source>
</evidence>
<gene>
    <name evidence="2" type="ORF">Tci_010976</name>
</gene>
<sequence>MRPFRCHVTILNTIDNLGKFDLMKSSNNDRSKPSSVDGNKVEEDLRKENESNDQEKKDNVNSTNNVNTISLTIRTASINKVNDVGKNIIIKLLFNLNMPALKDVSTFDFSRDDEDDDVVDGMNDLDTTIQVSPTPTTRIHKDHPHNQVIRDNGFQRGKIDKTLFVKRHKGDILLVQVYVDDIIFGSTKKELCLAFEKLMHEKFQMSSRENLHSSWDKK</sequence>
<accession>A0A6L2JPJ0</accession>
<name>A0A6L2JPJ0_TANCI</name>